<comment type="caution">
    <text evidence="7">The sequence shown here is derived from an EMBL/GenBank/DDBJ whole genome shotgun (WGS) entry which is preliminary data.</text>
</comment>
<proteinExistence type="predicted"/>
<feature type="transmembrane region" description="Helical" evidence="6">
    <location>
        <begin position="258"/>
        <end position="280"/>
    </location>
</feature>
<keyword evidence="3 6" id="KW-0812">Transmembrane</keyword>
<keyword evidence="4 6" id="KW-1133">Transmembrane helix</keyword>
<dbReference type="Proteomes" id="UP001156905">
    <property type="component" value="Unassembled WGS sequence"/>
</dbReference>
<keyword evidence="5 6" id="KW-0472">Membrane</keyword>
<name>A0ABQ6B204_9BRAD</name>
<feature type="transmembrane region" description="Helical" evidence="6">
    <location>
        <begin position="98"/>
        <end position="122"/>
    </location>
</feature>
<feature type="transmembrane region" description="Helical" evidence="6">
    <location>
        <begin position="134"/>
        <end position="158"/>
    </location>
</feature>
<feature type="transmembrane region" description="Helical" evidence="6">
    <location>
        <begin position="178"/>
        <end position="196"/>
    </location>
</feature>
<comment type="subcellular location">
    <subcellularLocation>
        <location evidence="1">Cell membrane</location>
        <topology evidence="1">Multi-pass membrane protein</topology>
    </subcellularLocation>
</comment>
<dbReference type="RefSeq" id="WP_284270028.1">
    <property type="nucleotide sequence ID" value="NZ_BSOW01000019.1"/>
</dbReference>
<evidence type="ECO:0000256" key="1">
    <source>
        <dbReference type="ARBA" id="ARBA00004651"/>
    </source>
</evidence>
<feature type="transmembrane region" description="Helical" evidence="6">
    <location>
        <begin position="40"/>
        <end position="58"/>
    </location>
</feature>
<gene>
    <name evidence="7" type="ORF">GCM10007857_51440</name>
</gene>
<dbReference type="NCBIfam" id="NF037997">
    <property type="entry name" value="Na_Pi_symport"/>
    <property type="match status" value="1"/>
</dbReference>
<evidence type="ECO:0000256" key="2">
    <source>
        <dbReference type="ARBA" id="ARBA00022475"/>
    </source>
</evidence>
<evidence type="ECO:0000313" key="7">
    <source>
        <dbReference type="EMBL" id="GLR88432.1"/>
    </source>
</evidence>
<evidence type="ECO:0000256" key="5">
    <source>
        <dbReference type="ARBA" id="ARBA00023136"/>
    </source>
</evidence>
<evidence type="ECO:0000313" key="8">
    <source>
        <dbReference type="Proteomes" id="UP001156905"/>
    </source>
</evidence>
<dbReference type="Pfam" id="PF02690">
    <property type="entry name" value="Na_Pi_cotrans"/>
    <property type="match status" value="2"/>
</dbReference>
<reference evidence="8" key="1">
    <citation type="journal article" date="2019" name="Int. J. Syst. Evol. Microbiol.">
        <title>The Global Catalogue of Microorganisms (GCM) 10K type strain sequencing project: providing services to taxonomists for standard genome sequencing and annotation.</title>
        <authorList>
            <consortium name="The Broad Institute Genomics Platform"/>
            <consortium name="The Broad Institute Genome Sequencing Center for Infectious Disease"/>
            <person name="Wu L."/>
            <person name="Ma J."/>
        </authorList>
    </citation>
    <scope>NUCLEOTIDE SEQUENCE [LARGE SCALE GENOMIC DNA]</scope>
    <source>
        <strain evidence="8">NBRC 102520</strain>
    </source>
</reference>
<evidence type="ECO:0000256" key="6">
    <source>
        <dbReference type="SAM" id="Phobius"/>
    </source>
</evidence>
<feature type="transmembrane region" description="Helical" evidence="6">
    <location>
        <begin position="70"/>
        <end position="92"/>
    </location>
</feature>
<evidence type="ECO:0008006" key="9">
    <source>
        <dbReference type="Google" id="ProtNLM"/>
    </source>
</evidence>
<dbReference type="InterPro" id="IPR003841">
    <property type="entry name" value="Na/Pi_transpt"/>
</dbReference>
<sequence>MSTAISVLGGVGLFLLGMTVMTEGLKVLAGSALRTVLSKAAATPLHGSFWGAIVTLLVQSSSATTMTTIGLVSAGLLTFQQGLGLVFGANIGTTGTGWLVALIGVRVSLTAAALPMIFAGALTKLLARGRISGAGAALAGFGLVLFGLTTLQQGMGGLAERLHPADLPAVLTGPDGRWWWSGLFGALVLVVTGLVMTALMQSSTAAVAVTLSGYFAGAIGLDQACALIIGQNIGTATSSALAAIGASTTAKRLAIAYVLFKLIAAVIALGLFPVVIPLLVRASDSIDGVTLLAGYHTAYNVVGVVVLLPLVDRFTRLVERILPERGSPLTRCLDPSALATPIVAVEAVRRTIARVLVTVCTWVEAALAGRAAPVLLGKDAVSMQDAAEALRQAQIFLSEVTGPPDTEDEQQRMTSTLHALDHASRLTDVANSGINFASVADGPEDIRAGELCAEAMRSAAAITRGVAVPPHPSGSQPVTPVPHGADAMTGPRAIPTDEAIAELERCATQLGDVLRTHRSATLGAVASATLSTDAALVRVETVRNLQAMAHHAWRSAAHLVGRG</sequence>
<dbReference type="EMBL" id="BSOW01000019">
    <property type="protein sequence ID" value="GLR88432.1"/>
    <property type="molecule type" value="Genomic_DNA"/>
</dbReference>
<evidence type="ECO:0000256" key="4">
    <source>
        <dbReference type="ARBA" id="ARBA00022989"/>
    </source>
</evidence>
<keyword evidence="2" id="KW-1003">Cell membrane</keyword>
<organism evidence="7 8">
    <name type="scientific">Bradyrhizobium iriomotense</name>
    <dbReference type="NCBI Taxonomy" id="441950"/>
    <lineage>
        <taxon>Bacteria</taxon>
        <taxon>Pseudomonadati</taxon>
        <taxon>Pseudomonadota</taxon>
        <taxon>Alphaproteobacteria</taxon>
        <taxon>Hyphomicrobiales</taxon>
        <taxon>Nitrobacteraceae</taxon>
        <taxon>Bradyrhizobium</taxon>
    </lineage>
</organism>
<evidence type="ECO:0000256" key="3">
    <source>
        <dbReference type="ARBA" id="ARBA00022692"/>
    </source>
</evidence>
<dbReference type="PANTHER" id="PTHR10010">
    <property type="entry name" value="SOLUTE CARRIER FAMILY 34 SODIUM PHOSPHATE , MEMBER 2-RELATED"/>
    <property type="match status" value="1"/>
</dbReference>
<protein>
    <recommendedName>
        <fullName evidence="9">Sodium:proton antiporter</fullName>
    </recommendedName>
</protein>
<feature type="transmembrane region" description="Helical" evidence="6">
    <location>
        <begin position="292"/>
        <end position="311"/>
    </location>
</feature>
<dbReference type="PANTHER" id="PTHR10010:SF46">
    <property type="entry name" value="SODIUM-DEPENDENT PHOSPHATE TRANSPORT PROTEIN 2B"/>
    <property type="match status" value="1"/>
</dbReference>
<accession>A0ABQ6B204</accession>
<keyword evidence="8" id="KW-1185">Reference proteome</keyword>